<keyword evidence="1" id="KW-1133">Transmembrane helix</keyword>
<name>A0A2A4YZ91_9PROT</name>
<organism evidence="2">
    <name type="scientific">OCS116 cluster bacterium</name>
    <dbReference type="NCBI Taxonomy" id="2030921"/>
    <lineage>
        <taxon>Bacteria</taxon>
        <taxon>Pseudomonadati</taxon>
        <taxon>Pseudomonadota</taxon>
        <taxon>Alphaproteobacteria</taxon>
        <taxon>OCS116 cluster</taxon>
    </lineage>
</organism>
<sequence length="74" mass="7915">MVSHSNNSCMGMGKLFMPNVVGVWSAAQGNSLIIAFSEHTFLNSEELLGYWLMPIAIGVGLGLAGVLKVLKAHR</sequence>
<comment type="caution">
    <text evidence="2">The sequence shown here is derived from an EMBL/GenBank/DDBJ whole genome shotgun (WGS) entry which is preliminary data.</text>
</comment>
<keyword evidence="1" id="KW-0472">Membrane</keyword>
<gene>
    <name evidence="2" type="ORF">COB13_10710</name>
</gene>
<feature type="transmembrane region" description="Helical" evidence="1">
    <location>
        <begin position="48"/>
        <end position="70"/>
    </location>
</feature>
<evidence type="ECO:0000256" key="1">
    <source>
        <dbReference type="SAM" id="Phobius"/>
    </source>
</evidence>
<accession>A0A2A4YZ91</accession>
<reference evidence="2" key="2">
    <citation type="journal article" date="2018" name="ISME J.">
        <title>A dynamic microbial community with high functional redundancy inhabits the cold, oxic subseafloor aquifer.</title>
        <authorList>
            <person name="Tully B.J."/>
            <person name="Wheat C.G."/>
            <person name="Glazer B.T."/>
            <person name="Huber J.A."/>
        </authorList>
    </citation>
    <scope>NUCLEOTIDE SEQUENCE</scope>
    <source>
        <strain evidence="2">NORP83</strain>
    </source>
</reference>
<dbReference type="EMBL" id="NVUS01000013">
    <property type="protein sequence ID" value="PCJ00055.1"/>
    <property type="molecule type" value="Genomic_DNA"/>
</dbReference>
<reference key="1">
    <citation type="submission" date="2017-08" db="EMBL/GenBank/DDBJ databases">
        <title>A dynamic microbial community with high functional redundancy inhabits the cold, oxic subseafloor aquifer.</title>
        <authorList>
            <person name="Tully B.J."/>
            <person name="Wheat C.G."/>
            <person name="Glazer B.T."/>
            <person name="Huber J.A."/>
        </authorList>
    </citation>
    <scope>NUCLEOTIDE SEQUENCE [LARGE SCALE GENOMIC DNA]</scope>
</reference>
<proteinExistence type="predicted"/>
<feature type="transmembrane region" description="Helical" evidence="1">
    <location>
        <begin position="15"/>
        <end position="36"/>
    </location>
</feature>
<evidence type="ECO:0000313" key="2">
    <source>
        <dbReference type="EMBL" id="PCJ00055.1"/>
    </source>
</evidence>
<keyword evidence="1" id="KW-0812">Transmembrane</keyword>
<dbReference type="AlphaFoldDB" id="A0A2A4YZ91"/>
<protein>
    <submittedName>
        <fullName evidence="2">Uncharacterized protein</fullName>
    </submittedName>
</protein>